<dbReference type="GO" id="GO:0000226">
    <property type="term" value="P:microtubule cytoskeleton organization"/>
    <property type="evidence" value="ECO:0007669"/>
    <property type="project" value="TreeGrafter"/>
</dbReference>
<dbReference type="InterPro" id="IPR055442">
    <property type="entry name" value="Beta-prop_EML-like_2nd"/>
</dbReference>
<dbReference type="Proteomes" id="UP000279833">
    <property type="component" value="Unassembled WGS sequence"/>
</dbReference>
<proteinExistence type="predicted"/>
<dbReference type="STRING" id="6186.A0A183KYD9"/>
<evidence type="ECO:0000256" key="3">
    <source>
        <dbReference type="ARBA" id="ARBA00022737"/>
    </source>
</evidence>
<dbReference type="InterPro" id="IPR015943">
    <property type="entry name" value="WD40/YVTN_repeat-like_dom_sf"/>
</dbReference>
<keyword evidence="2" id="KW-0493">Microtubule</keyword>
<sequence length="189" mass="21410">MFCFFDKFFSSLFLSFSLDGNYLALGSRDNVIYVYNVLERGYKYNRVGRCCGHSSFILHIDWSVDGRFLRSVSGDYEILFWTAFDCRQVVSPSTLRDLEWASQTCTLGWEVAGIWPSDSDGTDVNACDHSPTADILATGDDYGKVKLFKYPTNKPKFSRRFNLLPVEMVPNKASPYAPLVLVCNQGLFA</sequence>
<protein>
    <submittedName>
        <fullName evidence="7">WD_REPEATS_REGION domain-containing protein</fullName>
    </submittedName>
</protein>
<dbReference type="InterPro" id="IPR050630">
    <property type="entry name" value="WD_repeat_EMAP"/>
</dbReference>
<dbReference type="GO" id="GO:0008017">
    <property type="term" value="F:microtubule binding"/>
    <property type="evidence" value="ECO:0007669"/>
    <property type="project" value="TreeGrafter"/>
</dbReference>
<keyword evidence="1" id="KW-0853">WD repeat</keyword>
<keyword evidence="6" id="KW-1185">Reference proteome</keyword>
<dbReference type="EMBL" id="UZAK01043640">
    <property type="protein sequence ID" value="VDP71159.1"/>
    <property type="molecule type" value="Genomic_DNA"/>
</dbReference>
<dbReference type="PANTHER" id="PTHR13720">
    <property type="entry name" value="WD-40 REPEAT PROTEIN"/>
    <property type="match status" value="1"/>
</dbReference>
<evidence type="ECO:0000256" key="2">
    <source>
        <dbReference type="ARBA" id="ARBA00022701"/>
    </source>
</evidence>
<dbReference type="InterPro" id="IPR001680">
    <property type="entry name" value="WD40_rpt"/>
</dbReference>
<dbReference type="Gene3D" id="2.130.10.10">
    <property type="entry name" value="YVTN repeat-like/Quinoprotein amine dehydrogenase"/>
    <property type="match status" value="1"/>
</dbReference>
<gene>
    <name evidence="5" type="ORF">SCUD_LOCUS20086</name>
</gene>
<accession>A0A183KYD9</accession>
<evidence type="ECO:0000256" key="1">
    <source>
        <dbReference type="ARBA" id="ARBA00022574"/>
    </source>
</evidence>
<dbReference type="InterPro" id="IPR036322">
    <property type="entry name" value="WD40_repeat_dom_sf"/>
</dbReference>
<keyword evidence="3" id="KW-0677">Repeat</keyword>
<name>A0A183KYD9_9TREM</name>
<dbReference type="GO" id="GO:0005874">
    <property type="term" value="C:microtubule"/>
    <property type="evidence" value="ECO:0007669"/>
    <property type="project" value="UniProtKB-KW"/>
</dbReference>
<dbReference type="AlphaFoldDB" id="A0A183KYD9"/>
<dbReference type="Pfam" id="PF23414">
    <property type="entry name" value="Beta-prop_EML_2"/>
    <property type="match status" value="1"/>
</dbReference>
<evidence type="ECO:0000313" key="7">
    <source>
        <dbReference type="WBParaSite" id="SCUD_0002008901-mRNA-1"/>
    </source>
</evidence>
<dbReference type="PANTHER" id="PTHR13720:SF50">
    <property type="entry name" value="ECHINODERM MICROTUBULE-ASSOCIATED PROTEIN-LIKE 2"/>
    <property type="match status" value="1"/>
</dbReference>
<reference evidence="7" key="1">
    <citation type="submission" date="2016-06" db="UniProtKB">
        <authorList>
            <consortium name="WormBaseParasite"/>
        </authorList>
    </citation>
    <scope>IDENTIFICATION</scope>
</reference>
<feature type="domain" description="EML-like second beta-propeller" evidence="4">
    <location>
        <begin position="14"/>
        <end position="156"/>
    </location>
</feature>
<dbReference type="WBParaSite" id="SCUD_0002008901-mRNA-1">
    <property type="protein sequence ID" value="SCUD_0002008901-mRNA-1"/>
    <property type="gene ID" value="SCUD_0002008901"/>
</dbReference>
<dbReference type="SMART" id="SM00320">
    <property type="entry name" value="WD40"/>
    <property type="match status" value="3"/>
</dbReference>
<dbReference type="SUPFAM" id="SSF50978">
    <property type="entry name" value="WD40 repeat-like"/>
    <property type="match status" value="1"/>
</dbReference>
<evidence type="ECO:0000259" key="4">
    <source>
        <dbReference type="Pfam" id="PF23414"/>
    </source>
</evidence>
<organism evidence="7">
    <name type="scientific">Schistosoma curassoni</name>
    <dbReference type="NCBI Taxonomy" id="6186"/>
    <lineage>
        <taxon>Eukaryota</taxon>
        <taxon>Metazoa</taxon>
        <taxon>Spiralia</taxon>
        <taxon>Lophotrochozoa</taxon>
        <taxon>Platyhelminthes</taxon>
        <taxon>Trematoda</taxon>
        <taxon>Digenea</taxon>
        <taxon>Strigeidida</taxon>
        <taxon>Schistosomatoidea</taxon>
        <taxon>Schistosomatidae</taxon>
        <taxon>Schistosoma</taxon>
    </lineage>
</organism>
<dbReference type="GO" id="GO:0072686">
    <property type="term" value="C:mitotic spindle"/>
    <property type="evidence" value="ECO:0007669"/>
    <property type="project" value="TreeGrafter"/>
</dbReference>
<reference evidence="5 6" key="2">
    <citation type="submission" date="2018-11" db="EMBL/GenBank/DDBJ databases">
        <authorList>
            <consortium name="Pathogen Informatics"/>
        </authorList>
    </citation>
    <scope>NUCLEOTIDE SEQUENCE [LARGE SCALE GENOMIC DNA]</scope>
    <source>
        <strain evidence="5">Dakar</strain>
        <strain evidence="6">Dakar, Senegal</strain>
    </source>
</reference>
<evidence type="ECO:0000313" key="5">
    <source>
        <dbReference type="EMBL" id="VDP71159.1"/>
    </source>
</evidence>
<evidence type="ECO:0000313" key="6">
    <source>
        <dbReference type="Proteomes" id="UP000279833"/>
    </source>
</evidence>